<name>A0A6B0UM66_IXORI</name>
<reference evidence="1" key="1">
    <citation type="submission" date="2019-12" db="EMBL/GenBank/DDBJ databases">
        <title>An insight into the sialome of adult female Ixodes ricinus ticks feeding for 6 days.</title>
        <authorList>
            <person name="Perner J."/>
            <person name="Ribeiro J.M.C."/>
        </authorList>
    </citation>
    <scope>NUCLEOTIDE SEQUENCE</scope>
    <source>
        <strain evidence="1">Semi-engorged</strain>
        <tissue evidence="1">Salivary glands</tissue>
    </source>
</reference>
<dbReference type="EMBL" id="GIFC01008632">
    <property type="protein sequence ID" value="MXU90715.1"/>
    <property type="molecule type" value="Transcribed_RNA"/>
</dbReference>
<protein>
    <submittedName>
        <fullName evidence="1">Putative secreted protein</fullName>
    </submittedName>
</protein>
<sequence>MTTAWFGARRSIHIRMLPSCFLTTTMGDTHSDASTRSMTPSRSNLKISSETWSLRVIGSRRSLACTGDTLCLNFTLWVWFLTRPSPGLNRCSKSSKPGGNLDVSLICILVWMLPCVS</sequence>
<accession>A0A6B0UM66</accession>
<evidence type="ECO:0000313" key="1">
    <source>
        <dbReference type="EMBL" id="MXU90715.1"/>
    </source>
</evidence>
<dbReference type="AlphaFoldDB" id="A0A6B0UM66"/>
<proteinExistence type="predicted"/>
<organism evidence="1">
    <name type="scientific">Ixodes ricinus</name>
    <name type="common">Common tick</name>
    <name type="synonym">Acarus ricinus</name>
    <dbReference type="NCBI Taxonomy" id="34613"/>
    <lineage>
        <taxon>Eukaryota</taxon>
        <taxon>Metazoa</taxon>
        <taxon>Ecdysozoa</taxon>
        <taxon>Arthropoda</taxon>
        <taxon>Chelicerata</taxon>
        <taxon>Arachnida</taxon>
        <taxon>Acari</taxon>
        <taxon>Parasitiformes</taxon>
        <taxon>Ixodida</taxon>
        <taxon>Ixodoidea</taxon>
        <taxon>Ixodidae</taxon>
        <taxon>Ixodinae</taxon>
        <taxon>Ixodes</taxon>
    </lineage>
</organism>